<proteinExistence type="predicted"/>
<dbReference type="InterPro" id="IPR011008">
    <property type="entry name" value="Dimeric_a/b-barrel"/>
</dbReference>
<organism evidence="2 3">
    <name type="scientific">Crossiella equi</name>
    <dbReference type="NCBI Taxonomy" id="130796"/>
    <lineage>
        <taxon>Bacteria</taxon>
        <taxon>Bacillati</taxon>
        <taxon>Actinomycetota</taxon>
        <taxon>Actinomycetes</taxon>
        <taxon>Pseudonocardiales</taxon>
        <taxon>Pseudonocardiaceae</taxon>
        <taxon>Crossiella</taxon>
    </lineage>
</organism>
<dbReference type="EMBL" id="JAGIOO010000001">
    <property type="protein sequence ID" value="MBP2474909.1"/>
    <property type="molecule type" value="Genomic_DNA"/>
</dbReference>
<accession>A0ABS5AFD5</accession>
<comment type="caution">
    <text evidence="2">The sequence shown here is derived from an EMBL/GenBank/DDBJ whole genome shotgun (WGS) entry which is preliminary data.</text>
</comment>
<reference evidence="2 3" key="1">
    <citation type="submission" date="2021-03" db="EMBL/GenBank/DDBJ databases">
        <title>Sequencing the genomes of 1000 actinobacteria strains.</title>
        <authorList>
            <person name="Klenk H.-P."/>
        </authorList>
    </citation>
    <scope>NUCLEOTIDE SEQUENCE [LARGE SCALE GENOMIC DNA]</scope>
    <source>
        <strain evidence="2 3">DSM 44580</strain>
    </source>
</reference>
<name>A0ABS5AFD5_9PSEU</name>
<feature type="domain" description="EthD" evidence="1">
    <location>
        <begin position="12"/>
        <end position="83"/>
    </location>
</feature>
<dbReference type="NCBIfam" id="TIGR02118">
    <property type="entry name" value="EthD family reductase"/>
    <property type="match status" value="1"/>
</dbReference>
<dbReference type="RefSeq" id="WP_086780711.1">
    <property type="nucleotide sequence ID" value="NZ_JAGIOO010000001.1"/>
</dbReference>
<dbReference type="InterPro" id="IPR009799">
    <property type="entry name" value="EthD_dom"/>
</dbReference>
<evidence type="ECO:0000313" key="3">
    <source>
        <dbReference type="Proteomes" id="UP001519363"/>
    </source>
</evidence>
<evidence type="ECO:0000313" key="2">
    <source>
        <dbReference type="EMBL" id="MBP2474909.1"/>
    </source>
</evidence>
<dbReference type="Proteomes" id="UP001519363">
    <property type="component" value="Unassembled WGS sequence"/>
</dbReference>
<dbReference type="Gene3D" id="3.30.70.100">
    <property type="match status" value="1"/>
</dbReference>
<keyword evidence="3" id="KW-1185">Reference proteome</keyword>
<gene>
    <name evidence="2" type="ORF">JOF53_003781</name>
</gene>
<sequence>MIKYIALYRTPSDPADFDEKYFGSHAPLVAKTPGLVRMEVARVQRVVFPGFLGDTRPHLVAEMYFESAESAKAAFKSPEWAASGENLAEIGGLELVTMFTAEVLG</sequence>
<dbReference type="SUPFAM" id="SSF54909">
    <property type="entry name" value="Dimeric alpha+beta barrel"/>
    <property type="match status" value="1"/>
</dbReference>
<evidence type="ECO:0000259" key="1">
    <source>
        <dbReference type="Pfam" id="PF07110"/>
    </source>
</evidence>
<dbReference type="Pfam" id="PF07110">
    <property type="entry name" value="EthD"/>
    <property type="match status" value="1"/>
</dbReference>
<protein>
    <submittedName>
        <fullName evidence="2">Uncharacterized protein (TIGR02118 family)</fullName>
    </submittedName>
</protein>